<organism evidence="1 2">
    <name type="scientific">Mytilus coruscus</name>
    <name type="common">Sea mussel</name>
    <dbReference type="NCBI Taxonomy" id="42192"/>
    <lineage>
        <taxon>Eukaryota</taxon>
        <taxon>Metazoa</taxon>
        <taxon>Spiralia</taxon>
        <taxon>Lophotrochozoa</taxon>
        <taxon>Mollusca</taxon>
        <taxon>Bivalvia</taxon>
        <taxon>Autobranchia</taxon>
        <taxon>Pteriomorphia</taxon>
        <taxon>Mytilida</taxon>
        <taxon>Mytiloidea</taxon>
        <taxon>Mytilidae</taxon>
        <taxon>Mytilinae</taxon>
        <taxon>Mytilus</taxon>
    </lineage>
</organism>
<evidence type="ECO:0000313" key="2">
    <source>
        <dbReference type="Proteomes" id="UP000507470"/>
    </source>
</evidence>
<keyword evidence="2" id="KW-1185">Reference proteome</keyword>
<gene>
    <name evidence="1" type="ORF">MCOR_30218</name>
</gene>
<dbReference type="OrthoDB" id="10369326at2759"/>
<protein>
    <submittedName>
        <fullName evidence="1">Uncharacterized protein</fullName>
    </submittedName>
</protein>
<accession>A0A6J8CKA9</accession>
<dbReference type="AlphaFoldDB" id="A0A6J8CKA9"/>
<reference evidence="1 2" key="1">
    <citation type="submission" date="2020-06" db="EMBL/GenBank/DDBJ databases">
        <authorList>
            <person name="Li R."/>
            <person name="Bekaert M."/>
        </authorList>
    </citation>
    <scope>NUCLEOTIDE SEQUENCE [LARGE SCALE GENOMIC DNA]</scope>
    <source>
        <strain evidence="2">wild</strain>
    </source>
</reference>
<name>A0A6J8CKA9_MYTCO</name>
<dbReference type="Proteomes" id="UP000507470">
    <property type="component" value="Unassembled WGS sequence"/>
</dbReference>
<sequence length="266" mass="30531">MTSVLLTKQIVGLFIIQYPNNSNTEYNILLKASISKLHERVQAFVEEQKELQLNFEQAHSKKPTADLDENKENRHISIRASSDAEIILEDRINKVKRTGSVRRFVNRIFQRSKSTTADLETKQIDPDGLKLDLTLLDDNKDEDHAEEDYPDTARTSNSEWYTFSDIEDPPRPTLKPFFTPLKESHETTRAHIPGSTNPKAAESVNPFLLNEPTKSVPIEIPDRKHSDSTIEYSLNSAGRFQRFRKWFKRLCCCCSQNAEDSETVCS</sequence>
<proteinExistence type="predicted"/>
<evidence type="ECO:0000313" key="1">
    <source>
        <dbReference type="EMBL" id="CAC5395557.1"/>
    </source>
</evidence>
<dbReference type="EMBL" id="CACVKT020005545">
    <property type="protein sequence ID" value="CAC5395557.1"/>
    <property type="molecule type" value="Genomic_DNA"/>
</dbReference>